<protein>
    <submittedName>
        <fullName evidence="2">Uncharacterized protein</fullName>
    </submittedName>
</protein>
<sequence length="187" mass="19783">MNRSNQRIIATTIAAIAISITSVSAQETSMRDIFDAGPPEVRRLIPNLPSELGNGASLLMKANAHVQDALAIWLAQEPDFDQFQANLSEAKNLYSGGAEQISKVSVPDGIKLSDTALDALIAKGYQNIETSDQVLDELVELGNEASELIKKMEGGAGSKSDVGRLIEIVCQLDMFVGILSGAVAAVA</sequence>
<proteinExistence type="predicted"/>
<dbReference type="STRING" id="34004.SAMN04488021_1444"/>
<accession>A0A1I3E1D4</accession>
<evidence type="ECO:0000313" key="3">
    <source>
        <dbReference type="Proteomes" id="UP000183635"/>
    </source>
</evidence>
<dbReference type="EMBL" id="FOPU01000044">
    <property type="protein sequence ID" value="SFH92501.1"/>
    <property type="molecule type" value="Genomic_DNA"/>
</dbReference>
<evidence type="ECO:0000313" key="2">
    <source>
        <dbReference type="EMBL" id="SFH92501.1"/>
    </source>
</evidence>
<feature type="signal peptide" evidence="1">
    <location>
        <begin position="1"/>
        <end position="25"/>
    </location>
</feature>
<feature type="chain" id="PRO_5010256871" evidence="1">
    <location>
        <begin position="26"/>
        <end position="187"/>
    </location>
</feature>
<gene>
    <name evidence="2" type="ORF">SAMN04488021_1444</name>
</gene>
<name>A0A1I3E1D4_9RHOB</name>
<keyword evidence="3" id="KW-1185">Reference proteome</keyword>
<organism evidence="2 3">
    <name type="scientific">Paracoccus aminovorans</name>
    <dbReference type="NCBI Taxonomy" id="34004"/>
    <lineage>
        <taxon>Bacteria</taxon>
        <taxon>Pseudomonadati</taxon>
        <taxon>Pseudomonadota</taxon>
        <taxon>Alphaproteobacteria</taxon>
        <taxon>Rhodobacterales</taxon>
        <taxon>Paracoccaceae</taxon>
        <taxon>Paracoccus</taxon>
    </lineage>
</organism>
<dbReference type="Proteomes" id="UP000183635">
    <property type="component" value="Unassembled WGS sequence"/>
</dbReference>
<dbReference type="AlphaFoldDB" id="A0A1I3E1D4"/>
<reference evidence="2 3" key="1">
    <citation type="submission" date="2016-10" db="EMBL/GenBank/DDBJ databases">
        <authorList>
            <person name="de Groot N.N."/>
        </authorList>
    </citation>
    <scope>NUCLEOTIDE SEQUENCE [LARGE SCALE GENOMIC DNA]</scope>
    <source>
        <strain evidence="2 3">DSM 8537</strain>
    </source>
</reference>
<dbReference type="RefSeq" id="WP_100525996.1">
    <property type="nucleotide sequence ID" value="NZ_CBCRYP010000011.1"/>
</dbReference>
<evidence type="ECO:0000256" key="1">
    <source>
        <dbReference type="SAM" id="SignalP"/>
    </source>
</evidence>
<keyword evidence="1" id="KW-0732">Signal</keyword>